<dbReference type="Proteomes" id="UP000299102">
    <property type="component" value="Unassembled WGS sequence"/>
</dbReference>
<organism evidence="1 2">
    <name type="scientific">Eumeta variegata</name>
    <name type="common">Bagworm moth</name>
    <name type="synonym">Eumeta japonica</name>
    <dbReference type="NCBI Taxonomy" id="151549"/>
    <lineage>
        <taxon>Eukaryota</taxon>
        <taxon>Metazoa</taxon>
        <taxon>Ecdysozoa</taxon>
        <taxon>Arthropoda</taxon>
        <taxon>Hexapoda</taxon>
        <taxon>Insecta</taxon>
        <taxon>Pterygota</taxon>
        <taxon>Neoptera</taxon>
        <taxon>Endopterygota</taxon>
        <taxon>Lepidoptera</taxon>
        <taxon>Glossata</taxon>
        <taxon>Ditrysia</taxon>
        <taxon>Tineoidea</taxon>
        <taxon>Psychidae</taxon>
        <taxon>Oiketicinae</taxon>
        <taxon>Eumeta</taxon>
    </lineage>
</organism>
<reference evidence="1 2" key="1">
    <citation type="journal article" date="2019" name="Commun. Biol.">
        <title>The bagworm genome reveals a unique fibroin gene that provides high tensile strength.</title>
        <authorList>
            <person name="Kono N."/>
            <person name="Nakamura H."/>
            <person name="Ohtoshi R."/>
            <person name="Tomita M."/>
            <person name="Numata K."/>
            <person name="Arakawa K."/>
        </authorList>
    </citation>
    <scope>NUCLEOTIDE SEQUENCE [LARGE SCALE GENOMIC DNA]</scope>
</reference>
<accession>A0A4C1VKY8</accession>
<name>A0A4C1VKY8_EUMVA</name>
<dbReference type="EMBL" id="BGZK01000361">
    <property type="protein sequence ID" value="GBP39211.1"/>
    <property type="molecule type" value="Genomic_DNA"/>
</dbReference>
<evidence type="ECO:0000313" key="2">
    <source>
        <dbReference type="Proteomes" id="UP000299102"/>
    </source>
</evidence>
<dbReference type="AlphaFoldDB" id="A0A4C1VKY8"/>
<protein>
    <submittedName>
        <fullName evidence="1">Uncharacterized protein</fullName>
    </submittedName>
</protein>
<evidence type="ECO:0000313" key="1">
    <source>
        <dbReference type="EMBL" id="GBP39211.1"/>
    </source>
</evidence>
<gene>
    <name evidence="1" type="ORF">EVAR_26997_1</name>
</gene>
<sequence>MQPRGFPSTMELFSSKRVDLKTLYIHRSDDGSCPRIPEDDVAIKVSFYDGSFQWGNRTFKAPECRWSPPPMDTYNSKGVTTALSPSWIEIIYPMEGDVGRRSLFARPAPGIEFTRRLRLSNSHRYRINFDGTAAQPPIELYERGRLLEVYNMGGRTRSLPVRDKRLCKFYRNYERQRGIFQSDDGDARGS</sequence>
<comment type="caution">
    <text evidence="1">The sequence shown here is derived from an EMBL/GenBank/DDBJ whole genome shotgun (WGS) entry which is preliminary data.</text>
</comment>
<proteinExistence type="predicted"/>
<keyword evidence="2" id="KW-1185">Reference proteome</keyword>